<sequence>MLDDIQLSVDDKPQESVAFDYRIHLVRPQSNTPCLALVQKALVHRRMICDLPPCSQMCACSTVAEMSSSCPAGDYGADHL</sequence>
<accession>M2MZZ0</accession>
<proteinExistence type="predicted"/>
<dbReference type="RefSeq" id="XP_007680366.1">
    <property type="nucleotide sequence ID" value="XM_007682176.1"/>
</dbReference>
<evidence type="ECO:0000313" key="1">
    <source>
        <dbReference type="EMBL" id="EMC92244.1"/>
    </source>
</evidence>
<dbReference type="EMBL" id="KB445562">
    <property type="protein sequence ID" value="EMC92244.1"/>
    <property type="molecule type" value="Genomic_DNA"/>
</dbReference>
<evidence type="ECO:0000313" key="2">
    <source>
        <dbReference type="Proteomes" id="UP000011761"/>
    </source>
</evidence>
<keyword evidence="2" id="KW-1185">Reference proteome</keyword>
<protein>
    <submittedName>
        <fullName evidence="1">Uncharacterized protein</fullName>
    </submittedName>
</protein>
<dbReference type="KEGG" id="bcom:BAUCODRAFT_38272"/>
<gene>
    <name evidence="1" type="ORF">BAUCODRAFT_38272</name>
</gene>
<reference evidence="1 2" key="1">
    <citation type="journal article" date="2012" name="PLoS Pathog.">
        <title>Diverse lifestyles and strategies of plant pathogenesis encoded in the genomes of eighteen Dothideomycetes fungi.</title>
        <authorList>
            <person name="Ohm R.A."/>
            <person name="Feau N."/>
            <person name="Henrissat B."/>
            <person name="Schoch C.L."/>
            <person name="Horwitz B.A."/>
            <person name="Barry K.W."/>
            <person name="Condon B.J."/>
            <person name="Copeland A.C."/>
            <person name="Dhillon B."/>
            <person name="Glaser F."/>
            <person name="Hesse C.N."/>
            <person name="Kosti I."/>
            <person name="LaButti K."/>
            <person name="Lindquist E.A."/>
            <person name="Lucas S."/>
            <person name="Salamov A.A."/>
            <person name="Bradshaw R.E."/>
            <person name="Ciuffetti L."/>
            <person name="Hamelin R.C."/>
            <person name="Kema G.H.J."/>
            <person name="Lawrence C."/>
            <person name="Scott J.A."/>
            <person name="Spatafora J.W."/>
            <person name="Turgeon B.G."/>
            <person name="de Wit P.J.G.M."/>
            <person name="Zhong S."/>
            <person name="Goodwin S.B."/>
            <person name="Grigoriev I.V."/>
        </authorList>
    </citation>
    <scope>NUCLEOTIDE SEQUENCE [LARGE SCALE GENOMIC DNA]</scope>
    <source>
        <strain evidence="1 2">UAMH 10762</strain>
    </source>
</reference>
<organism evidence="1 2">
    <name type="scientific">Baudoinia panamericana (strain UAMH 10762)</name>
    <name type="common">Angels' share fungus</name>
    <name type="synonym">Baudoinia compniacensis (strain UAMH 10762)</name>
    <dbReference type="NCBI Taxonomy" id="717646"/>
    <lineage>
        <taxon>Eukaryota</taxon>
        <taxon>Fungi</taxon>
        <taxon>Dikarya</taxon>
        <taxon>Ascomycota</taxon>
        <taxon>Pezizomycotina</taxon>
        <taxon>Dothideomycetes</taxon>
        <taxon>Dothideomycetidae</taxon>
        <taxon>Mycosphaerellales</taxon>
        <taxon>Teratosphaeriaceae</taxon>
        <taxon>Baudoinia</taxon>
    </lineage>
</organism>
<dbReference type="GeneID" id="19113485"/>
<dbReference type="Proteomes" id="UP000011761">
    <property type="component" value="Unassembled WGS sequence"/>
</dbReference>
<dbReference type="HOGENOM" id="CLU_2589353_0_0_1"/>
<dbReference type="AlphaFoldDB" id="M2MZZ0"/>
<name>M2MZZ0_BAUPA</name>